<reference evidence="2" key="1">
    <citation type="journal article" date="2022" name="bioRxiv">
        <title>Sequencing and chromosome-scale assembly of the giantPleurodeles waltlgenome.</title>
        <authorList>
            <person name="Brown T."/>
            <person name="Elewa A."/>
            <person name="Iarovenko S."/>
            <person name="Subramanian E."/>
            <person name="Araus A.J."/>
            <person name="Petzold A."/>
            <person name="Susuki M."/>
            <person name="Suzuki K.-i.T."/>
            <person name="Hayashi T."/>
            <person name="Toyoda A."/>
            <person name="Oliveira C."/>
            <person name="Osipova E."/>
            <person name="Leigh N.D."/>
            <person name="Simon A."/>
            <person name="Yun M.H."/>
        </authorList>
    </citation>
    <scope>NUCLEOTIDE SEQUENCE</scope>
    <source>
        <strain evidence="2">20211129_DDA</strain>
        <tissue evidence="2">Liver</tissue>
    </source>
</reference>
<organism evidence="2 3">
    <name type="scientific">Pleurodeles waltl</name>
    <name type="common">Iberian ribbed newt</name>
    <dbReference type="NCBI Taxonomy" id="8319"/>
    <lineage>
        <taxon>Eukaryota</taxon>
        <taxon>Metazoa</taxon>
        <taxon>Chordata</taxon>
        <taxon>Craniata</taxon>
        <taxon>Vertebrata</taxon>
        <taxon>Euteleostomi</taxon>
        <taxon>Amphibia</taxon>
        <taxon>Batrachia</taxon>
        <taxon>Caudata</taxon>
        <taxon>Salamandroidea</taxon>
        <taxon>Salamandridae</taxon>
        <taxon>Pleurodelinae</taxon>
        <taxon>Pleurodeles</taxon>
    </lineage>
</organism>
<feature type="region of interest" description="Disordered" evidence="1">
    <location>
        <begin position="166"/>
        <end position="221"/>
    </location>
</feature>
<evidence type="ECO:0000313" key="2">
    <source>
        <dbReference type="EMBL" id="KAJ1217755.1"/>
    </source>
</evidence>
<evidence type="ECO:0000313" key="3">
    <source>
        <dbReference type="Proteomes" id="UP001066276"/>
    </source>
</evidence>
<name>A0AAV7X0E4_PLEWA</name>
<gene>
    <name evidence="2" type="ORF">NDU88_005345</name>
</gene>
<dbReference type="AlphaFoldDB" id="A0AAV7X0E4"/>
<protein>
    <submittedName>
        <fullName evidence="2">Uncharacterized protein</fullName>
    </submittedName>
</protein>
<keyword evidence="3" id="KW-1185">Reference proteome</keyword>
<dbReference type="Proteomes" id="UP001066276">
    <property type="component" value="Chromosome 1_1"/>
</dbReference>
<accession>A0AAV7X0E4</accession>
<feature type="region of interest" description="Disordered" evidence="1">
    <location>
        <begin position="238"/>
        <end position="263"/>
    </location>
</feature>
<proteinExistence type="predicted"/>
<evidence type="ECO:0000256" key="1">
    <source>
        <dbReference type="SAM" id="MobiDB-lite"/>
    </source>
</evidence>
<comment type="caution">
    <text evidence="2">The sequence shown here is derived from an EMBL/GenBank/DDBJ whole genome shotgun (WGS) entry which is preliminary data.</text>
</comment>
<dbReference type="EMBL" id="JANPWB010000001">
    <property type="protein sequence ID" value="KAJ1217755.1"/>
    <property type="molecule type" value="Genomic_DNA"/>
</dbReference>
<sequence length="263" mass="28136">MSRGLCVDSSACIPAARRSVRLCVEFSFSLQASRRFPLWKSGGVVLARPCVKVPVAPKVLRQSALGGVAWRQWREEQKKRALARNPCLSLSCRDDPGAAAALTHSVGCGGEEHEIEERGTVAGQETRLQKREDLRAAITKMAVWLEPHSGGRAGSYLPPTWARPVREESGEGQAAPPWTQVNGNQGRLPQVRQGRAGPAEIGKPTSPYPSPDSVRGGPGAGTCGRDLSFLTCPGIACRPRGAGGGGPHVEERGKCTRRKGCMR</sequence>